<organism evidence="1 2">
    <name type="scientific">Russula earlei</name>
    <dbReference type="NCBI Taxonomy" id="71964"/>
    <lineage>
        <taxon>Eukaryota</taxon>
        <taxon>Fungi</taxon>
        <taxon>Dikarya</taxon>
        <taxon>Basidiomycota</taxon>
        <taxon>Agaricomycotina</taxon>
        <taxon>Agaricomycetes</taxon>
        <taxon>Russulales</taxon>
        <taxon>Russulaceae</taxon>
        <taxon>Russula</taxon>
    </lineage>
</organism>
<accession>A0ACC0TWV1</accession>
<dbReference type="EMBL" id="JAGFNK010000351">
    <property type="protein sequence ID" value="KAI9452025.1"/>
    <property type="molecule type" value="Genomic_DNA"/>
</dbReference>
<dbReference type="Proteomes" id="UP001207468">
    <property type="component" value="Unassembled WGS sequence"/>
</dbReference>
<name>A0ACC0TWV1_9AGAM</name>
<evidence type="ECO:0000313" key="1">
    <source>
        <dbReference type="EMBL" id="KAI9452025.1"/>
    </source>
</evidence>
<reference evidence="1" key="1">
    <citation type="submission" date="2021-03" db="EMBL/GenBank/DDBJ databases">
        <title>Evolutionary priming and transition to the ectomycorrhizal habit in an iconic lineage of mushroom-forming fungi: is preadaptation a requirement?</title>
        <authorList>
            <consortium name="DOE Joint Genome Institute"/>
            <person name="Looney B.P."/>
            <person name="Miyauchi S."/>
            <person name="Morin E."/>
            <person name="Drula E."/>
            <person name="Courty P.E."/>
            <person name="Chicoki N."/>
            <person name="Fauchery L."/>
            <person name="Kohler A."/>
            <person name="Kuo A."/>
            <person name="LaButti K."/>
            <person name="Pangilinan J."/>
            <person name="Lipzen A."/>
            <person name="Riley R."/>
            <person name="Andreopoulos W."/>
            <person name="He G."/>
            <person name="Johnson J."/>
            <person name="Barry K.W."/>
            <person name="Grigoriev I.V."/>
            <person name="Nagy L."/>
            <person name="Hibbett D."/>
            <person name="Henrissat B."/>
            <person name="Matheny P.B."/>
            <person name="Labbe J."/>
            <person name="Martin A.F."/>
        </authorList>
    </citation>
    <scope>NUCLEOTIDE SEQUENCE</scope>
    <source>
        <strain evidence="1">BPL698</strain>
    </source>
</reference>
<sequence length="930" mass="105364">MPQSQSCAFCGKSCLTFRGLSKHIKLKHQKTLSAEEKSRWSNTFTVVTHPDLNAEPCDKNGNTLPPGSPPPPLSPADAIPSNPWNPFGDRLTFEFANYHFTVLQSSEAEINHALDHWLASTLLNGGDPNNIPWRVAKEMYATIDSIKEGPAPWKTAKFQYTGTLPPGMPPKWMRETYELCFRDPRIILLNQIALPDLHHHFDYVPYMQFNGKRDRVWTNLMSGSWAWDEANDIIRDNLSARGSMLVPIIVGSDKTTVSVATGHQEFHPVYVGAGNIDNTMRRSHSLGMEAVALLPIPKTSKKHRKRPEFQTFCRQLYHACLTHIFSSLKSSMTTLEVARCPDGHFRRIMFSLGPYIADYPEQVWLAAIVQYWCPICEAAADKLDDPCANLRSHKKTEFLIQNFNPGTIWENYGVRDDVLPFTSHFPRADIHKLLTPDLLHQLITGTFKDHLVTWVEEYLITTHGKAAALHYIQEIDRRISAVPAFPGLRRFPDGRDFSQWTGNDSKALMKVYISAIKGLVPEEMVECVSAFIECCYIARRNAITSSDLEEFERHRARFQDLRDIFIETGVRSSISLPRQHALLHYVSKIELFASPNGVCSSLTESKHITAVKEPWRRSSHFHALPQIMTTISRLDKLAALRRVFRNRGMLEGTLSEYALAVVAGTLPPIRPYGALNVDENDRNDSYDDDNDDGGPLPGPKVLAQVMLAVTLERNYPTTLDVLAIFIKQPGFPMALRQFVYMQRHPNYDDFPSEFPEFSSRISVFHSAVASFYAPSDLCGAGGMYHERIRANPQWKGNPRFDTVFVAVDDGEENPFMHGMMVARVLLFFSFSDPMLQEELPCALINWFIPAIEYPDPSTGMWVVKPEVFGGKRTLEVIHVDTIVRGAHLLPQYGSGFLPEDFCYVDALDAFNSYFVNHLVDYHAHELLQSS</sequence>
<keyword evidence="2" id="KW-1185">Reference proteome</keyword>
<comment type="caution">
    <text evidence="1">The sequence shown here is derived from an EMBL/GenBank/DDBJ whole genome shotgun (WGS) entry which is preliminary data.</text>
</comment>
<proteinExistence type="predicted"/>
<gene>
    <name evidence="1" type="ORF">F5148DRAFT_1237593</name>
</gene>
<protein>
    <submittedName>
        <fullName evidence="1">Uncharacterized protein</fullName>
    </submittedName>
</protein>
<evidence type="ECO:0000313" key="2">
    <source>
        <dbReference type="Proteomes" id="UP001207468"/>
    </source>
</evidence>